<dbReference type="InterPro" id="IPR012223">
    <property type="entry name" value="TEII"/>
</dbReference>
<keyword evidence="2" id="KW-0378">Hydrolase</keyword>
<evidence type="ECO:0000313" key="4">
    <source>
        <dbReference type="EMBL" id="SDL53455.1"/>
    </source>
</evidence>
<dbReference type="PANTHER" id="PTHR11487">
    <property type="entry name" value="THIOESTERASE"/>
    <property type="match status" value="1"/>
</dbReference>
<dbReference type="OrthoDB" id="8480037at2"/>
<accession>A0A1G9KVS0</accession>
<dbReference type="InterPro" id="IPR029058">
    <property type="entry name" value="AB_hydrolase_fold"/>
</dbReference>
<dbReference type="GO" id="GO:0008610">
    <property type="term" value="P:lipid biosynthetic process"/>
    <property type="evidence" value="ECO:0007669"/>
    <property type="project" value="TreeGrafter"/>
</dbReference>
<reference evidence="4 5" key="1">
    <citation type="submission" date="2016-10" db="EMBL/GenBank/DDBJ databases">
        <authorList>
            <person name="de Groot N.N."/>
        </authorList>
    </citation>
    <scope>NUCLEOTIDE SEQUENCE [LARGE SCALE GENOMIC DNA]</scope>
    <source>
        <strain evidence="4 5">CGMCC 4.6533</strain>
    </source>
</reference>
<dbReference type="AlphaFoldDB" id="A0A1G9KVS0"/>
<sequence length="241" mass="26303">MDERWIKRFHPAPDAPARVVILPHAGGAVSAYFKLSAALHPALDAHAVQYPGRQERRHEPPLTDVRLLAAAIADALPDDGRPTLLFGHSMGAVVAFELALLLERRGTAPHALVASGRRAPSTYRDEWVHRRDPAGVADELRRLSGTDPVFLQDPELFEMVLPALRADYQAVETYECAPDAAVGCPLVVFVGDDDPKTTVEEAGAWRRNTTGGFDLRVFPGGHFYLDDQVAEVTDALIALSK</sequence>
<feature type="domain" description="Thioesterase TesA-like" evidence="3">
    <location>
        <begin position="20"/>
        <end position="237"/>
    </location>
</feature>
<dbReference type="Pfam" id="PF00975">
    <property type="entry name" value="Thioesterase"/>
    <property type="match status" value="1"/>
</dbReference>
<gene>
    <name evidence="4" type="ORF">SAMN05421869_1272</name>
</gene>
<dbReference type="SMART" id="SM00824">
    <property type="entry name" value="PKS_TE"/>
    <property type="match status" value="1"/>
</dbReference>
<organism evidence="4 5">
    <name type="scientific">Nonomuraea jiangxiensis</name>
    <dbReference type="NCBI Taxonomy" id="633440"/>
    <lineage>
        <taxon>Bacteria</taxon>
        <taxon>Bacillati</taxon>
        <taxon>Actinomycetota</taxon>
        <taxon>Actinomycetes</taxon>
        <taxon>Streptosporangiales</taxon>
        <taxon>Streptosporangiaceae</taxon>
        <taxon>Nonomuraea</taxon>
    </lineage>
</organism>
<dbReference type="Proteomes" id="UP000199202">
    <property type="component" value="Unassembled WGS sequence"/>
</dbReference>
<evidence type="ECO:0000256" key="2">
    <source>
        <dbReference type="ARBA" id="ARBA00022801"/>
    </source>
</evidence>
<name>A0A1G9KVS0_9ACTN</name>
<protein>
    <submittedName>
        <fullName evidence="4">Surfactin synthase thioesterase subunit</fullName>
    </submittedName>
</protein>
<proteinExistence type="inferred from homology"/>
<dbReference type="STRING" id="633440.SAMN05421869_1272"/>
<dbReference type="Gene3D" id="3.40.50.1820">
    <property type="entry name" value="alpha/beta hydrolase"/>
    <property type="match status" value="1"/>
</dbReference>
<dbReference type="GO" id="GO:0016787">
    <property type="term" value="F:hydrolase activity"/>
    <property type="evidence" value="ECO:0007669"/>
    <property type="project" value="UniProtKB-KW"/>
</dbReference>
<evidence type="ECO:0000313" key="5">
    <source>
        <dbReference type="Proteomes" id="UP000199202"/>
    </source>
</evidence>
<comment type="similarity">
    <text evidence="1">Belongs to the thioesterase family.</text>
</comment>
<evidence type="ECO:0000256" key="1">
    <source>
        <dbReference type="ARBA" id="ARBA00007169"/>
    </source>
</evidence>
<dbReference type="InterPro" id="IPR001031">
    <property type="entry name" value="Thioesterase"/>
</dbReference>
<dbReference type="RefSeq" id="WP_090945136.1">
    <property type="nucleotide sequence ID" value="NZ_FNDJ01000027.1"/>
</dbReference>
<dbReference type="EMBL" id="FNDJ01000027">
    <property type="protein sequence ID" value="SDL53455.1"/>
    <property type="molecule type" value="Genomic_DNA"/>
</dbReference>
<dbReference type="SUPFAM" id="SSF53474">
    <property type="entry name" value="alpha/beta-Hydrolases"/>
    <property type="match status" value="1"/>
</dbReference>
<dbReference type="PANTHER" id="PTHR11487:SF0">
    <property type="entry name" value="S-ACYL FATTY ACID SYNTHASE THIOESTERASE, MEDIUM CHAIN"/>
    <property type="match status" value="1"/>
</dbReference>
<dbReference type="InterPro" id="IPR020802">
    <property type="entry name" value="TesA-like"/>
</dbReference>
<evidence type="ECO:0000259" key="3">
    <source>
        <dbReference type="SMART" id="SM00824"/>
    </source>
</evidence>
<keyword evidence="5" id="KW-1185">Reference proteome</keyword>